<dbReference type="RefSeq" id="WP_010037776.1">
    <property type="nucleotide sequence ID" value="NZ_CP025958.1"/>
</dbReference>
<feature type="transmembrane region" description="Helical" evidence="1">
    <location>
        <begin position="79"/>
        <end position="100"/>
    </location>
</feature>
<evidence type="ECO:0000313" key="3">
    <source>
        <dbReference type="Proteomes" id="UP000245802"/>
    </source>
</evidence>
<feature type="transmembrane region" description="Helical" evidence="1">
    <location>
        <begin position="112"/>
        <end position="132"/>
    </location>
</feature>
<sequence length="141" mass="14840">MGGSEAVTYWLVRGGVAAAGLVAILGTVSSHFFMPELYYDHLPEPPPLRAQLPSIAAGFGVGTLLLVPHRVTMRGWLFWPRLAVSAAVGLFLVGAGLSAIAAGARGGRDPAIFPAGVGLLLTGVSVPGSLWWHRRRTRRCA</sequence>
<dbReference type="Proteomes" id="UP000245802">
    <property type="component" value="Chromosome"/>
</dbReference>
<keyword evidence="3" id="KW-1185">Reference proteome</keyword>
<name>A0A2Z3GZK3_9BACT</name>
<dbReference type="EMBL" id="CP025958">
    <property type="protein sequence ID" value="AWM38888.1"/>
    <property type="molecule type" value="Genomic_DNA"/>
</dbReference>
<organism evidence="2 3">
    <name type="scientific">Gemmata obscuriglobus</name>
    <dbReference type="NCBI Taxonomy" id="114"/>
    <lineage>
        <taxon>Bacteria</taxon>
        <taxon>Pseudomonadati</taxon>
        <taxon>Planctomycetota</taxon>
        <taxon>Planctomycetia</taxon>
        <taxon>Gemmatales</taxon>
        <taxon>Gemmataceae</taxon>
        <taxon>Gemmata</taxon>
    </lineage>
</organism>
<keyword evidence="1" id="KW-0472">Membrane</keyword>
<protein>
    <submittedName>
        <fullName evidence="2">Uncharacterized protein</fullName>
    </submittedName>
</protein>
<reference evidence="2 3" key="1">
    <citation type="submission" date="2018-01" db="EMBL/GenBank/DDBJ databases">
        <title>G. obscuriglobus.</title>
        <authorList>
            <person name="Franke J."/>
            <person name="Blomberg W."/>
            <person name="Selmecki A."/>
        </authorList>
    </citation>
    <scope>NUCLEOTIDE SEQUENCE [LARGE SCALE GENOMIC DNA]</scope>
    <source>
        <strain evidence="2 3">DSM 5831</strain>
    </source>
</reference>
<feature type="transmembrane region" description="Helical" evidence="1">
    <location>
        <begin position="48"/>
        <end position="67"/>
    </location>
</feature>
<dbReference type="KEGG" id="gog:C1280_19125"/>
<evidence type="ECO:0000256" key="1">
    <source>
        <dbReference type="SAM" id="Phobius"/>
    </source>
</evidence>
<keyword evidence="1" id="KW-1133">Transmembrane helix</keyword>
<dbReference type="AlphaFoldDB" id="A0A2Z3GZK3"/>
<accession>A0A2Z3GZK3</accession>
<keyword evidence="1" id="KW-0812">Transmembrane</keyword>
<feature type="transmembrane region" description="Helical" evidence="1">
    <location>
        <begin position="7"/>
        <end position="28"/>
    </location>
</feature>
<gene>
    <name evidence="2" type="ORF">C1280_19125</name>
</gene>
<evidence type="ECO:0000313" key="2">
    <source>
        <dbReference type="EMBL" id="AWM38888.1"/>
    </source>
</evidence>
<proteinExistence type="predicted"/>